<organism evidence="2 3">
    <name type="scientific">Steinernema hermaphroditum</name>
    <dbReference type="NCBI Taxonomy" id="289476"/>
    <lineage>
        <taxon>Eukaryota</taxon>
        <taxon>Metazoa</taxon>
        <taxon>Ecdysozoa</taxon>
        <taxon>Nematoda</taxon>
        <taxon>Chromadorea</taxon>
        <taxon>Rhabditida</taxon>
        <taxon>Tylenchina</taxon>
        <taxon>Panagrolaimomorpha</taxon>
        <taxon>Strongyloidoidea</taxon>
        <taxon>Steinernematidae</taxon>
        <taxon>Steinernema</taxon>
    </lineage>
</organism>
<sequence length="186" mass="20909">MAFTYQNPLLLQNPMRSLNPPKNFEVLSLNLNVNLETLASLNRNASFLDANGHSRLLGKPSISSFKDISLIAFLPVCVLACLFAFAFIVVRVRSWRQERTQLRHLERVYDILECVCDAPKPVVRATVTNAITVQTDCPTPFFHPVNKIKSSYDHKMSRTGPVESVELRSLVAVPQIELKVTKSADK</sequence>
<name>A0AA39H3L8_9BILA</name>
<comment type="caution">
    <text evidence="2">The sequence shown here is derived from an EMBL/GenBank/DDBJ whole genome shotgun (WGS) entry which is preliminary data.</text>
</comment>
<dbReference type="EMBL" id="JAUCMV010000005">
    <property type="protein sequence ID" value="KAK0398620.1"/>
    <property type="molecule type" value="Genomic_DNA"/>
</dbReference>
<proteinExistence type="predicted"/>
<evidence type="ECO:0000313" key="2">
    <source>
        <dbReference type="EMBL" id="KAK0398620.1"/>
    </source>
</evidence>
<keyword evidence="1" id="KW-0812">Transmembrane</keyword>
<evidence type="ECO:0000256" key="1">
    <source>
        <dbReference type="SAM" id="Phobius"/>
    </source>
</evidence>
<evidence type="ECO:0000313" key="3">
    <source>
        <dbReference type="Proteomes" id="UP001175271"/>
    </source>
</evidence>
<dbReference type="AlphaFoldDB" id="A0AA39H3L8"/>
<feature type="transmembrane region" description="Helical" evidence="1">
    <location>
        <begin position="68"/>
        <end position="90"/>
    </location>
</feature>
<keyword evidence="3" id="KW-1185">Reference proteome</keyword>
<accession>A0AA39H3L8</accession>
<keyword evidence="1" id="KW-0472">Membrane</keyword>
<keyword evidence="1" id="KW-1133">Transmembrane helix</keyword>
<gene>
    <name evidence="2" type="ORF">QR680_002676</name>
</gene>
<reference evidence="2" key="1">
    <citation type="submission" date="2023-06" db="EMBL/GenBank/DDBJ databases">
        <title>Genomic analysis of the entomopathogenic nematode Steinernema hermaphroditum.</title>
        <authorList>
            <person name="Schwarz E.M."/>
            <person name="Heppert J.K."/>
            <person name="Baniya A."/>
            <person name="Schwartz H.T."/>
            <person name="Tan C.-H."/>
            <person name="Antoshechkin I."/>
            <person name="Sternberg P.W."/>
            <person name="Goodrich-Blair H."/>
            <person name="Dillman A.R."/>
        </authorList>
    </citation>
    <scope>NUCLEOTIDE SEQUENCE</scope>
    <source>
        <strain evidence="2">PS9179</strain>
        <tissue evidence="2">Whole animal</tissue>
    </source>
</reference>
<protein>
    <submittedName>
        <fullName evidence="2">Uncharacterized protein</fullName>
    </submittedName>
</protein>
<dbReference type="Proteomes" id="UP001175271">
    <property type="component" value="Unassembled WGS sequence"/>
</dbReference>